<dbReference type="InterPro" id="IPR027387">
    <property type="entry name" value="Cytb/b6-like_sf"/>
</dbReference>
<feature type="transmembrane region" description="Helical" evidence="1">
    <location>
        <begin position="118"/>
        <end position="138"/>
    </location>
</feature>
<sequence length="217" mass="24435">MSLMDWLDERIQLRELAKGQLTEYYVPEEINLWYSLGGLSLFIFIVQVLTGILLLVYYIPHTDFAYDSVQRIMTQVPYGWLIRLVHAVGANMMVAAVLLHMLSVLFMGSYKKPRELHWMSGFLLLLLTLGIALSGYLLPWSQLSYWATTVATNAAGTVPWIGPGLVRFLRGGEILGAATLGRFYAMHVALIPALMALLVALHLFLIRRTGISDPPRR</sequence>
<dbReference type="EMBL" id="JACPRF010000148">
    <property type="protein sequence ID" value="MBI2876181.1"/>
    <property type="molecule type" value="Genomic_DNA"/>
</dbReference>
<keyword evidence="1" id="KW-0472">Membrane</keyword>
<comment type="caution">
    <text evidence="3">The sequence shown here is derived from an EMBL/GenBank/DDBJ whole genome shotgun (WGS) entry which is preliminary data.</text>
</comment>
<feature type="domain" description="Cytochrome b/b6 N-terminal region profile" evidence="2">
    <location>
        <begin position="3"/>
        <end position="215"/>
    </location>
</feature>
<gene>
    <name evidence="3" type="ORF">HYY20_04805</name>
</gene>
<dbReference type="PANTHER" id="PTHR19271:SF16">
    <property type="entry name" value="CYTOCHROME B"/>
    <property type="match status" value="1"/>
</dbReference>
<proteinExistence type="predicted"/>
<feature type="transmembrane region" description="Helical" evidence="1">
    <location>
        <begin position="32"/>
        <end position="59"/>
    </location>
</feature>
<evidence type="ECO:0000259" key="2">
    <source>
        <dbReference type="PROSITE" id="PS51002"/>
    </source>
</evidence>
<dbReference type="GO" id="GO:0022904">
    <property type="term" value="P:respiratory electron transport chain"/>
    <property type="evidence" value="ECO:0007669"/>
    <property type="project" value="InterPro"/>
</dbReference>
<dbReference type="SUPFAM" id="SSF81342">
    <property type="entry name" value="Transmembrane di-heme cytochromes"/>
    <property type="match status" value="1"/>
</dbReference>
<dbReference type="Pfam" id="PF00033">
    <property type="entry name" value="Cytochrome_B"/>
    <property type="match status" value="1"/>
</dbReference>
<keyword evidence="1" id="KW-0812">Transmembrane</keyword>
<dbReference type="PANTHER" id="PTHR19271">
    <property type="entry name" value="CYTOCHROME B"/>
    <property type="match status" value="1"/>
</dbReference>
<dbReference type="GO" id="GO:0009055">
    <property type="term" value="F:electron transfer activity"/>
    <property type="evidence" value="ECO:0007669"/>
    <property type="project" value="InterPro"/>
</dbReference>
<feature type="transmembrane region" description="Helical" evidence="1">
    <location>
        <begin position="145"/>
        <end position="163"/>
    </location>
</feature>
<dbReference type="CDD" id="cd00284">
    <property type="entry name" value="Cytochrome_b_N"/>
    <property type="match status" value="1"/>
</dbReference>
<evidence type="ECO:0000256" key="1">
    <source>
        <dbReference type="SAM" id="Phobius"/>
    </source>
</evidence>
<evidence type="ECO:0000313" key="3">
    <source>
        <dbReference type="EMBL" id="MBI2876181.1"/>
    </source>
</evidence>
<dbReference type="AlphaFoldDB" id="A0A932CN89"/>
<dbReference type="PIRSF" id="PIRSF000032">
    <property type="entry name" value="Cytochrome_b6"/>
    <property type="match status" value="1"/>
</dbReference>
<dbReference type="InterPro" id="IPR005797">
    <property type="entry name" value="Cyt_b/b6_N"/>
</dbReference>
<dbReference type="InterPro" id="IPR048259">
    <property type="entry name" value="Cytochrome_b_N_euk/bac"/>
</dbReference>
<dbReference type="InterPro" id="IPR016174">
    <property type="entry name" value="Di-haem_cyt_TM"/>
</dbReference>
<dbReference type="Proteomes" id="UP000769766">
    <property type="component" value="Unassembled WGS sequence"/>
</dbReference>
<dbReference type="PROSITE" id="PS51002">
    <property type="entry name" value="CYTB_NTER"/>
    <property type="match status" value="1"/>
</dbReference>
<dbReference type="Gene3D" id="1.20.810.10">
    <property type="entry name" value="Cytochrome Bc1 Complex, Chain C"/>
    <property type="match status" value="1"/>
</dbReference>
<dbReference type="GO" id="GO:0016491">
    <property type="term" value="F:oxidoreductase activity"/>
    <property type="evidence" value="ECO:0007669"/>
    <property type="project" value="InterPro"/>
</dbReference>
<protein>
    <submittedName>
        <fullName evidence="3">Cytochrome b N-terminal domain-containing protein</fullName>
    </submittedName>
</protein>
<accession>A0A932CN89</accession>
<name>A0A932CN89_UNCTE</name>
<feature type="transmembrane region" description="Helical" evidence="1">
    <location>
        <begin position="183"/>
        <end position="206"/>
    </location>
</feature>
<reference evidence="3" key="1">
    <citation type="submission" date="2020-07" db="EMBL/GenBank/DDBJ databases">
        <title>Huge and variable diversity of episymbiotic CPR bacteria and DPANN archaea in groundwater ecosystems.</title>
        <authorList>
            <person name="He C.Y."/>
            <person name="Keren R."/>
            <person name="Whittaker M."/>
            <person name="Farag I.F."/>
            <person name="Doudna J."/>
            <person name="Cate J.H.D."/>
            <person name="Banfield J.F."/>
        </authorList>
    </citation>
    <scope>NUCLEOTIDE SEQUENCE</scope>
    <source>
        <strain evidence="3">NC_groundwater_672_Ag_B-0.1um_62_36</strain>
    </source>
</reference>
<evidence type="ECO:0000313" key="4">
    <source>
        <dbReference type="Proteomes" id="UP000769766"/>
    </source>
</evidence>
<organism evidence="3 4">
    <name type="scientific">Tectimicrobiota bacterium</name>
    <dbReference type="NCBI Taxonomy" id="2528274"/>
    <lineage>
        <taxon>Bacteria</taxon>
        <taxon>Pseudomonadati</taxon>
        <taxon>Nitrospinota/Tectimicrobiota group</taxon>
        <taxon>Candidatus Tectimicrobiota</taxon>
    </lineage>
</organism>
<feature type="transmembrane region" description="Helical" evidence="1">
    <location>
        <begin position="80"/>
        <end position="106"/>
    </location>
</feature>
<dbReference type="GO" id="GO:0016020">
    <property type="term" value="C:membrane"/>
    <property type="evidence" value="ECO:0007669"/>
    <property type="project" value="InterPro"/>
</dbReference>
<keyword evidence="1" id="KW-1133">Transmembrane helix</keyword>